<evidence type="ECO:0000256" key="1">
    <source>
        <dbReference type="ARBA" id="ARBA00001974"/>
    </source>
</evidence>
<dbReference type="PANTHER" id="PTHR15944:SF0">
    <property type="entry name" value="PRENYLCYSTEINE LYASE DOMAIN-CONTAINING PROTEIN"/>
    <property type="match status" value="1"/>
</dbReference>
<comment type="cofactor">
    <cofactor evidence="1">
        <name>FAD</name>
        <dbReference type="ChEBI" id="CHEBI:57692"/>
    </cofactor>
</comment>
<evidence type="ECO:0000313" key="11">
    <source>
        <dbReference type="Proteomes" id="UP001370490"/>
    </source>
</evidence>
<dbReference type="GO" id="GO:0016829">
    <property type="term" value="F:lyase activity"/>
    <property type="evidence" value="ECO:0007669"/>
    <property type="project" value="UniProtKB-KW"/>
</dbReference>
<feature type="domain" description="Prenylcysteine lyase" evidence="9">
    <location>
        <begin position="150"/>
        <end position="241"/>
    </location>
</feature>
<keyword evidence="10" id="KW-0456">Lyase</keyword>
<comment type="similarity">
    <text evidence="2">Belongs to the prenylcysteine oxidase family.</text>
</comment>
<accession>A0AAN8UWV8</accession>
<evidence type="ECO:0000256" key="6">
    <source>
        <dbReference type="ARBA" id="ARBA00023002"/>
    </source>
</evidence>
<comment type="caution">
    <text evidence="10">The sequence shown here is derived from an EMBL/GenBank/DDBJ whole genome shotgun (WGS) entry which is preliminary data.</text>
</comment>
<dbReference type="Proteomes" id="UP001370490">
    <property type="component" value="Unassembled WGS sequence"/>
</dbReference>
<dbReference type="EMBL" id="JBAMMX010000018">
    <property type="protein sequence ID" value="KAK6923470.1"/>
    <property type="molecule type" value="Genomic_DNA"/>
</dbReference>
<dbReference type="Pfam" id="PF07156">
    <property type="entry name" value="Prenylcys_lyase"/>
    <property type="match status" value="1"/>
</dbReference>
<keyword evidence="6" id="KW-0560">Oxidoreductase</keyword>
<evidence type="ECO:0000256" key="5">
    <source>
        <dbReference type="ARBA" id="ARBA00022827"/>
    </source>
</evidence>
<dbReference type="Gene3D" id="1.10.405.20">
    <property type="match status" value="1"/>
</dbReference>
<keyword evidence="4 8" id="KW-0732">Signal</keyword>
<feature type="chain" id="PRO_5042974181" evidence="8">
    <location>
        <begin position="29"/>
        <end position="247"/>
    </location>
</feature>
<dbReference type="InterPro" id="IPR010795">
    <property type="entry name" value="Prenylcys_lyase"/>
</dbReference>
<reference evidence="10 11" key="1">
    <citation type="submission" date="2023-12" db="EMBL/GenBank/DDBJ databases">
        <title>A high-quality genome assembly for Dillenia turbinata (Dilleniales).</title>
        <authorList>
            <person name="Chanderbali A."/>
        </authorList>
    </citation>
    <scope>NUCLEOTIDE SEQUENCE [LARGE SCALE GENOMIC DNA]</scope>
    <source>
        <strain evidence="10">LSX21</strain>
        <tissue evidence="10">Leaf</tissue>
    </source>
</reference>
<evidence type="ECO:0000256" key="3">
    <source>
        <dbReference type="ARBA" id="ARBA00022630"/>
    </source>
</evidence>
<evidence type="ECO:0000313" key="10">
    <source>
        <dbReference type="EMBL" id="KAK6923470.1"/>
    </source>
</evidence>
<keyword evidence="11" id="KW-1185">Reference proteome</keyword>
<dbReference type="Gene3D" id="3.50.50.60">
    <property type="entry name" value="FAD/NAD(P)-binding domain"/>
    <property type="match status" value="1"/>
</dbReference>
<dbReference type="GO" id="GO:0030327">
    <property type="term" value="P:prenylated protein catabolic process"/>
    <property type="evidence" value="ECO:0007669"/>
    <property type="project" value="TreeGrafter"/>
</dbReference>
<evidence type="ECO:0000256" key="8">
    <source>
        <dbReference type="SAM" id="SignalP"/>
    </source>
</evidence>
<dbReference type="AlphaFoldDB" id="A0AAN8UWV8"/>
<keyword evidence="5" id="KW-0274">FAD</keyword>
<proteinExistence type="inferred from homology"/>
<sequence>MFRSAAPMFNMTIAIFSLLLVLILTVTATPQNTDSVCIIGSGIGGSSLAHFLRQYDASSLNVKTIRMFERNGVVGGRMRTVTIAGETVEAGATVLHPKNYHFLNFTKLHKLKIKNPSSSSSGDDFFSLGIWDGHKFLFKTLGFQSSLPFVQKIVNLANSVLIFARYGLSLFRMNSFVERTVGSFLNYYKSFEERPVFETVDEMLKWAGLYNLTRRTLHEELVDAALSPLLIHELATVRTLIWFDNRK</sequence>
<dbReference type="Pfam" id="PF13450">
    <property type="entry name" value="NAD_binding_8"/>
    <property type="match status" value="1"/>
</dbReference>
<name>A0AAN8UWV8_9MAGN</name>
<evidence type="ECO:0000256" key="4">
    <source>
        <dbReference type="ARBA" id="ARBA00022729"/>
    </source>
</evidence>
<keyword evidence="7" id="KW-0325">Glycoprotein</keyword>
<dbReference type="InterPro" id="IPR017046">
    <property type="entry name" value="Prenylcysteine_Oxase1"/>
</dbReference>
<dbReference type="PANTHER" id="PTHR15944">
    <property type="entry name" value="FARNESYLCYSTEINE LYASE"/>
    <property type="match status" value="1"/>
</dbReference>
<feature type="signal peptide" evidence="8">
    <location>
        <begin position="1"/>
        <end position="28"/>
    </location>
</feature>
<evidence type="ECO:0000256" key="2">
    <source>
        <dbReference type="ARBA" id="ARBA00009967"/>
    </source>
</evidence>
<dbReference type="GO" id="GO:0030328">
    <property type="term" value="P:prenylcysteine catabolic process"/>
    <property type="evidence" value="ECO:0007669"/>
    <property type="project" value="InterPro"/>
</dbReference>
<evidence type="ECO:0000256" key="7">
    <source>
        <dbReference type="ARBA" id="ARBA00023180"/>
    </source>
</evidence>
<dbReference type="InterPro" id="IPR036188">
    <property type="entry name" value="FAD/NAD-bd_sf"/>
</dbReference>
<gene>
    <name evidence="10" type="ORF">RJ641_011774</name>
</gene>
<dbReference type="GO" id="GO:0001735">
    <property type="term" value="F:prenylcysteine oxidase activity"/>
    <property type="evidence" value="ECO:0007669"/>
    <property type="project" value="InterPro"/>
</dbReference>
<keyword evidence="3" id="KW-0285">Flavoprotein</keyword>
<dbReference type="SUPFAM" id="SSF51905">
    <property type="entry name" value="FAD/NAD(P)-binding domain"/>
    <property type="match status" value="1"/>
</dbReference>
<organism evidence="10 11">
    <name type="scientific">Dillenia turbinata</name>
    <dbReference type="NCBI Taxonomy" id="194707"/>
    <lineage>
        <taxon>Eukaryota</taxon>
        <taxon>Viridiplantae</taxon>
        <taxon>Streptophyta</taxon>
        <taxon>Embryophyta</taxon>
        <taxon>Tracheophyta</taxon>
        <taxon>Spermatophyta</taxon>
        <taxon>Magnoliopsida</taxon>
        <taxon>eudicotyledons</taxon>
        <taxon>Gunneridae</taxon>
        <taxon>Pentapetalae</taxon>
        <taxon>Dilleniales</taxon>
        <taxon>Dilleniaceae</taxon>
        <taxon>Dillenia</taxon>
    </lineage>
</organism>
<evidence type="ECO:0000259" key="9">
    <source>
        <dbReference type="Pfam" id="PF07156"/>
    </source>
</evidence>
<protein>
    <submittedName>
        <fullName evidence="10">Prenylcysteine lyase</fullName>
    </submittedName>
</protein>